<reference evidence="5" key="1">
    <citation type="journal article" date="2020" name="Nat. Ecol. Evol.">
        <title>Deeply conserved synteny resolves early events in vertebrate evolution.</title>
        <authorList>
            <person name="Simakov O."/>
            <person name="Marletaz F."/>
            <person name="Yue J.X."/>
            <person name="O'Connell B."/>
            <person name="Jenkins J."/>
            <person name="Brandt A."/>
            <person name="Calef R."/>
            <person name="Tung C.H."/>
            <person name="Huang T.K."/>
            <person name="Schmutz J."/>
            <person name="Satoh N."/>
            <person name="Yu J.K."/>
            <person name="Putnam N.H."/>
            <person name="Green R.E."/>
            <person name="Rokhsar D.S."/>
        </authorList>
    </citation>
    <scope>NUCLEOTIDE SEQUENCE [LARGE SCALE GENOMIC DNA]</scope>
    <source>
        <strain evidence="5">S238N-H82</strain>
    </source>
</reference>
<gene>
    <name evidence="6" type="primary">LOC118424887</name>
</gene>
<dbReference type="AlphaFoldDB" id="A0A9J7LUK3"/>
<proteinExistence type="inferred from homology"/>
<evidence type="ECO:0000313" key="6">
    <source>
        <dbReference type="RefSeq" id="XP_035689587.1"/>
    </source>
</evidence>
<dbReference type="OMA" id="LAIECAC"/>
<dbReference type="GO" id="GO:0032259">
    <property type="term" value="P:methylation"/>
    <property type="evidence" value="ECO:0007669"/>
    <property type="project" value="UniProtKB-KW"/>
</dbReference>
<protein>
    <submittedName>
        <fullName evidence="6">Indolethylamine N-methyltransferase-like</fullName>
    </submittedName>
</protein>
<dbReference type="PROSITE" id="PS51681">
    <property type="entry name" value="SAM_MT_NNMT_PNMT_TEMT"/>
    <property type="match status" value="1"/>
</dbReference>
<dbReference type="OrthoDB" id="10050085at2759"/>
<dbReference type="SUPFAM" id="SSF53335">
    <property type="entry name" value="S-adenosyl-L-methionine-dependent methyltransferases"/>
    <property type="match status" value="1"/>
</dbReference>
<organism evidence="5 6">
    <name type="scientific">Branchiostoma floridae</name>
    <name type="common">Florida lancelet</name>
    <name type="synonym">Amphioxus</name>
    <dbReference type="NCBI Taxonomy" id="7739"/>
    <lineage>
        <taxon>Eukaryota</taxon>
        <taxon>Metazoa</taxon>
        <taxon>Chordata</taxon>
        <taxon>Cephalochordata</taxon>
        <taxon>Leptocardii</taxon>
        <taxon>Amphioxiformes</taxon>
        <taxon>Branchiostomatidae</taxon>
        <taxon>Branchiostoma</taxon>
    </lineage>
</organism>
<evidence type="ECO:0000256" key="2">
    <source>
        <dbReference type="ARBA" id="ARBA00022603"/>
    </source>
</evidence>
<evidence type="ECO:0000256" key="3">
    <source>
        <dbReference type="ARBA" id="ARBA00022679"/>
    </source>
</evidence>
<dbReference type="InterPro" id="IPR000940">
    <property type="entry name" value="NNMT_TEMT_trans"/>
</dbReference>
<keyword evidence="5" id="KW-1185">Reference proteome</keyword>
<dbReference type="PANTHER" id="PTHR10867">
    <property type="entry name" value="NNMT/PNMT/TEMT FAMILY MEMBER"/>
    <property type="match status" value="1"/>
</dbReference>
<comment type="similarity">
    <text evidence="1">Belongs to the class I-like SAM-binding methyltransferase superfamily. NNMT/PNMT/TEMT family.</text>
</comment>
<dbReference type="RefSeq" id="XP_035689587.1">
    <property type="nucleotide sequence ID" value="XM_035833694.1"/>
</dbReference>
<accession>A0A9J7LUK3</accession>
<reference evidence="6" key="2">
    <citation type="submission" date="2025-08" db="UniProtKB">
        <authorList>
            <consortium name="RefSeq"/>
        </authorList>
    </citation>
    <scope>IDENTIFICATION</scope>
    <source>
        <strain evidence="6">S238N-H82</strain>
        <tissue evidence="6">Testes</tissue>
    </source>
</reference>
<dbReference type="Gene3D" id="3.40.50.150">
    <property type="entry name" value="Vaccinia Virus protein VP39"/>
    <property type="match status" value="1"/>
</dbReference>
<dbReference type="GO" id="GO:0008170">
    <property type="term" value="F:N-methyltransferase activity"/>
    <property type="evidence" value="ECO:0000318"/>
    <property type="project" value="GO_Central"/>
</dbReference>
<dbReference type="Proteomes" id="UP000001554">
    <property type="component" value="Chromosome 10"/>
</dbReference>
<sequence>MRFQHLKGALAEVWKWKNGDADAFDWSLAIKLVTGLEGTMGEERPDPLRSALKDTGFCDVHRENPLHPGVFRPFDTVISAFCLEGACFNQGRSTYVIAMRNMCTLLKPGGYLIFMTYIGVTYYVGMDGKEDPDNLRLDTDFVLKSLSKAGITVLETSEFKTPDRKTCKYSDVKSILYVVGRKA</sequence>
<dbReference type="KEGG" id="bfo:118424887"/>
<evidence type="ECO:0000256" key="1">
    <source>
        <dbReference type="ARBA" id="ARBA00007996"/>
    </source>
</evidence>
<dbReference type="GO" id="GO:0005829">
    <property type="term" value="C:cytosol"/>
    <property type="evidence" value="ECO:0000318"/>
    <property type="project" value="GO_Central"/>
</dbReference>
<name>A0A9J7LUK3_BRAFL</name>
<dbReference type="GeneID" id="118424887"/>
<dbReference type="InterPro" id="IPR029063">
    <property type="entry name" value="SAM-dependent_MTases_sf"/>
</dbReference>
<evidence type="ECO:0000313" key="5">
    <source>
        <dbReference type="Proteomes" id="UP000001554"/>
    </source>
</evidence>
<keyword evidence="2" id="KW-0489">Methyltransferase</keyword>
<dbReference type="PANTHER" id="PTHR10867:SF17">
    <property type="entry name" value="NICOTINAMIDE N-METHYLTRANSFERASE"/>
    <property type="match status" value="1"/>
</dbReference>
<keyword evidence="3" id="KW-0808">Transferase</keyword>
<keyword evidence="4" id="KW-0949">S-adenosyl-L-methionine</keyword>
<dbReference type="Pfam" id="PF01234">
    <property type="entry name" value="NNMT_PNMT_TEMT"/>
    <property type="match status" value="1"/>
</dbReference>
<evidence type="ECO:0000256" key="4">
    <source>
        <dbReference type="ARBA" id="ARBA00022691"/>
    </source>
</evidence>